<name>A0A4R1S033_HYDET</name>
<dbReference type="Proteomes" id="UP000295008">
    <property type="component" value="Unassembled WGS sequence"/>
</dbReference>
<dbReference type="InterPro" id="IPR008201">
    <property type="entry name" value="HepT-like"/>
</dbReference>
<organism evidence="6 7">
    <name type="scientific">Hydrogenispora ethanolica</name>
    <dbReference type="NCBI Taxonomy" id="1082276"/>
    <lineage>
        <taxon>Bacteria</taxon>
        <taxon>Bacillati</taxon>
        <taxon>Bacillota</taxon>
        <taxon>Hydrogenispora</taxon>
    </lineage>
</organism>
<protein>
    <submittedName>
        <fullName evidence="6">Uncharacterized protein with HEPN domain</fullName>
    </submittedName>
</protein>
<keyword evidence="1" id="KW-0597">Phosphoprotein</keyword>
<dbReference type="PANTHER" id="PTHR34139">
    <property type="entry name" value="UPF0331 PROTEIN MJ0127"/>
    <property type="match status" value="1"/>
</dbReference>
<keyword evidence="5" id="KW-0378">Hydrolase</keyword>
<sequence length="110" mass="12537">MNSKDGQVLQKIISEIEVIEMLVEGFDESSFSVDERTKRAVCMTLLNIGELVKHLTGEFKLANGNIPWRNIAGLRDITAHQYQALNMGDVWHTVRNDIPLLKRNIMKLTD</sequence>
<dbReference type="AlphaFoldDB" id="A0A4R1S033"/>
<dbReference type="RefSeq" id="WP_132013664.1">
    <property type="nucleotide sequence ID" value="NZ_SLUN01000006.1"/>
</dbReference>
<evidence type="ECO:0000313" key="6">
    <source>
        <dbReference type="EMBL" id="TCL72453.1"/>
    </source>
</evidence>
<evidence type="ECO:0000256" key="4">
    <source>
        <dbReference type="ARBA" id="ARBA00022741"/>
    </source>
</evidence>
<evidence type="ECO:0000256" key="1">
    <source>
        <dbReference type="ARBA" id="ARBA00022553"/>
    </source>
</evidence>
<dbReference type="Pfam" id="PF01934">
    <property type="entry name" value="HepT-like"/>
    <property type="match status" value="1"/>
</dbReference>
<evidence type="ECO:0000256" key="5">
    <source>
        <dbReference type="ARBA" id="ARBA00022801"/>
    </source>
</evidence>
<proteinExistence type="predicted"/>
<dbReference type="GO" id="GO:0016787">
    <property type="term" value="F:hydrolase activity"/>
    <property type="evidence" value="ECO:0007669"/>
    <property type="project" value="UniProtKB-KW"/>
</dbReference>
<evidence type="ECO:0000256" key="2">
    <source>
        <dbReference type="ARBA" id="ARBA00022649"/>
    </source>
</evidence>
<accession>A0A4R1S033</accession>
<dbReference type="GO" id="GO:0110001">
    <property type="term" value="C:toxin-antitoxin complex"/>
    <property type="evidence" value="ECO:0007669"/>
    <property type="project" value="InterPro"/>
</dbReference>
<dbReference type="GO" id="GO:0004540">
    <property type="term" value="F:RNA nuclease activity"/>
    <property type="evidence" value="ECO:0007669"/>
    <property type="project" value="InterPro"/>
</dbReference>
<gene>
    <name evidence="6" type="ORF">EDC14_1006168</name>
</gene>
<comment type="caution">
    <text evidence="6">The sequence shown here is derived from an EMBL/GenBank/DDBJ whole genome shotgun (WGS) entry which is preliminary data.</text>
</comment>
<keyword evidence="2" id="KW-1277">Toxin-antitoxin system</keyword>
<dbReference type="EMBL" id="SLUN01000006">
    <property type="protein sequence ID" value="TCL72453.1"/>
    <property type="molecule type" value="Genomic_DNA"/>
</dbReference>
<reference evidence="6 7" key="1">
    <citation type="submission" date="2019-03" db="EMBL/GenBank/DDBJ databases">
        <title>Genomic Encyclopedia of Type Strains, Phase IV (KMG-IV): sequencing the most valuable type-strain genomes for metagenomic binning, comparative biology and taxonomic classification.</title>
        <authorList>
            <person name="Goeker M."/>
        </authorList>
    </citation>
    <scope>NUCLEOTIDE SEQUENCE [LARGE SCALE GENOMIC DNA]</scope>
    <source>
        <strain evidence="6 7">LX-B</strain>
    </source>
</reference>
<evidence type="ECO:0000256" key="3">
    <source>
        <dbReference type="ARBA" id="ARBA00022722"/>
    </source>
</evidence>
<dbReference type="GO" id="GO:0000166">
    <property type="term" value="F:nucleotide binding"/>
    <property type="evidence" value="ECO:0007669"/>
    <property type="project" value="UniProtKB-KW"/>
</dbReference>
<dbReference type="InterPro" id="IPR051813">
    <property type="entry name" value="HepT_RNase_toxin"/>
</dbReference>
<dbReference type="PANTHER" id="PTHR34139:SF1">
    <property type="entry name" value="RNASE MJ1380-RELATED"/>
    <property type="match status" value="1"/>
</dbReference>
<keyword evidence="7" id="KW-1185">Reference proteome</keyword>
<keyword evidence="4" id="KW-0547">Nucleotide-binding</keyword>
<evidence type="ECO:0000313" key="7">
    <source>
        <dbReference type="Proteomes" id="UP000295008"/>
    </source>
</evidence>
<keyword evidence="3" id="KW-0540">Nuclease</keyword>
<dbReference type="OrthoDB" id="9810538at2"/>